<evidence type="ECO:0000313" key="3">
    <source>
        <dbReference type="EMBL" id="AKC62860.1"/>
    </source>
</evidence>
<sequence length="347" mass="39758">MSKHISLKLKLSKIVKTILSYLPFYTLQCQSQYSIIISLIISTKGGIRLYNAEIVRKELRLIIRELGLLNYNCLNSGLTLVQAHVLNYLKQNGITPFNELAIQLGIDKASLSRILNSLKAKNFIKIEKSPNDKRIKHISLLSSGLEAMINGDMEANKFINEILDLGNDTVNDNISKSLKEFRILALKNNLIKDDSRIKIERLSSNYLDDAIRLTTEIFAYEQNIPKELIPINKDFKQIWWCARVGEDIIGVVACWQENNQWHWGRFAVDKRLRGLGIGKKMAIFSLNEMFNFNVEKVFIEARDVTVIILKQLGCEVLGKPIDFYGEPVTPVVVKKQDFMNKIKQQTK</sequence>
<dbReference type="AlphaFoldDB" id="A0A7U4JPE2"/>
<dbReference type="GO" id="GO:0006950">
    <property type="term" value="P:response to stress"/>
    <property type="evidence" value="ECO:0007669"/>
    <property type="project" value="TreeGrafter"/>
</dbReference>
<reference evidence="3 4" key="1">
    <citation type="journal article" date="2015" name="PLoS ONE">
        <title>A universal mariner transposon system for forward genetic studies in the genus clostridium.</title>
        <authorList>
            <person name="Zhang Y."/>
            <person name="Grosse-Honebrink A."/>
            <person name="Minton N.P."/>
        </authorList>
    </citation>
    <scope>NUCLEOTIDE SEQUENCE [LARGE SCALE GENOMIC DNA]</scope>
    <source>
        <strain evidence="3 4">NCIMB 10696</strain>
    </source>
</reference>
<proteinExistence type="predicted"/>
<dbReference type="Gene3D" id="1.10.10.10">
    <property type="entry name" value="Winged helix-like DNA-binding domain superfamily/Winged helix DNA-binding domain"/>
    <property type="match status" value="1"/>
</dbReference>
<organism evidence="3 4">
    <name type="scientific">Clostridium sporogenes</name>
    <dbReference type="NCBI Taxonomy" id="1509"/>
    <lineage>
        <taxon>Bacteria</taxon>
        <taxon>Bacillati</taxon>
        <taxon>Bacillota</taxon>
        <taxon>Clostridia</taxon>
        <taxon>Eubacteriales</taxon>
        <taxon>Clostridiaceae</taxon>
        <taxon>Clostridium</taxon>
    </lineage>
</organism>
<dbReference type="Proteomes" id="UP000033052">
    <property type="component" value="Chromosome"/>
</dbReference>
<dbReference type="GO" id="GO:0003700">
    <property type="term" value="F:DNA-binding transcription factor activity"/>
    <property type="evidence" value="ECO:0007669"/>
    <property type="project" value="InterPro"/>
</dbReference>
<dbReference type="SUPFAM" id="SSF46785">
    <property type="entry name" value="Winged helix' DNA-binding domain"/>
    <property type="match status" value="1"/>
</dbReference>
<protein>
    <submittedName>
        <fullName evidence="3">Transcriptional regulator, MarR family</fullName>
    </submittedName>
</protein>
<dbReference type="InterPro" id="IPR036388">
    <property type="entry name" value="WH-like_DNA-bd_sf"/>
</dbReference>
<dbReference type="Pfam" id="PF12802">
    <property type="entry name" value="MarR_2"/>
    <property type="match status" value="1"/>
</dbReference>
<dbReference type="InterPro" id="IPR036390">
    <property type="entry name" value="WH_DNA-bd_sf"/>
</dbReference>
<dbReference type="CDD" id="cd04301">
    <property type="entry name" value="NAT_SF"/>
    <property type="match status" value="1"/>
</dbReference>
<dbReference type="SUPFAM" id="SSF55729">
    <property type="entry name" value="Acyl-CoA N-acyltransferases (Nat)"/>
    <property type="match status" value="1"/>
</dbReference>
<dbReference type="PANTHER" id="PTHR33164:SF101">
    <property type="entry name" value="TRANSCRIPTIONAL REPRESSOR MPRA"/>
    <property type="match status" value="1"/>
</dbReference>
<dbReference type="PROSITE" id="PS51186">
    <property type="entry name" value="GNAT"/>
    <property type="match status" value="1"/>
</dbReference>
<dbReference type="Pfam" id="PF00583">
    <property type="entry name" value="Acetyltransf_1"/>
    <property type="match status" value="1"/>
</dbReference>
<dbReference type="InterPro" id="IPR039422">
    <property type="entry name" value="MarR/SlyA-like"/>
</dbReference>
<evidence type="ECO:0000259" key="1">
    <source>
        <dbReference type="PROSITE" id="PS50995"/>
    </source>
</evidence>
<evidence type="ECO:0000259" key="2">
    <source>
        <dbReference type="PROSITE" id="PS51186"/>
    </source>
</evidence>
<dbReference type="GO" id="GO:0016747">
    <property type="term" value="F:acyltransferase activity, transferring groups other than amino-acyl groups"/>
    <property type="evidence" value="ECO:0007669"/>
    <property type="project" value="InterPro"/>
</dbReference>
<gene>
    <name evidence="3" type="ORF">CLSPO_c21400</name>
</gene>
<dbReference type="EMBL" id="CP009225">
    <property type="protein sequence ID" value="AKC62860.1"/>
    <property type="molecule type" value="Genomic_DNA"/>
</dbReference>
<dbReference type="SMART" id="SM00347">
    <property type="entry name" value="HTH_MARR"/>
    <property type="match status" value="1"/>
</dbReference>
<accession>A0A7U4JPE2</accession>
<dbReference type="InterPro" id="IPR000182">
    <property type="entry name" value="GNAT_dom"/>
</dbReference>
<dbReference type="InterPro" id="IPR000835">
    <property type="entry name" value="HTH_MarR-typ"/>
</dbReference>
<dbReference type="KEGG" id="cld:CLSPO_c21400"/>
<feature type="domain" description="N-acetyltransferase" evidence="2">
    <location>
        <begin position="197"/>
        <end position="339"/>
    </location>
</feature>
<dbReference type="PANTHER" id="PTHR33164">
    <property type="entry name" value="TRANSCRIPTIONAL REGULATOR, MARR FAMILY"/>
    <property type="match status" value="1"/>
</dbReference>
<evidence type="ECO:0000313" key="4">
    <source>
        <dbReference type="Proteomes" id="UP000033052"/>
    </source>
</evidence>
<name>A0A7U4JPE2_CLOSG</name>
<dbReference type="Gene3D" id="3.40.630.30">
    <property type="match status" value="1"/>
</dbReference>
<dbReference type="InterPro" id="IPR016181">
    <property type="entry name" value="Acyl_CoA_acyltransferase"/>
</dbReference>
<dbReference type="PROSITE" id="PS50995">
    <property type="entry name" value="HTH_MARR_2"/>
    <property type="match status" value="1"/>
</dbReference>
<feature type="domain" description="HTH marR-type" evidence="1">
    <location>
        <begin position="52"/>
        <end position="192"/>
    </location>
</feature>